<keyword evidence="1" id="KW-0812">Transmembrane</keyword>
<reference evidence="2 3" key="1">
    <citation type="submission" date="2016-10" db="EMBL/GenBank/DDBJ databases">
        <title>Comparative genome analysis of multiple Pseudomonas spp. focuses on biocontrol and plant growth promoting traits.</title>
        <authorList>
            <person name="Tao X.-Y."/>
            <person name="Taylor C.G."/>
        </authorList>
    </citation>
    <scope>NUCLEOTIDE SEQUENCE [LARGE SCALE GENOMIC DNA]</scope>
    <source>
        <strain evidence="2 3">24D3</strain>
    </source>
</reference>
<feature type="transmembrane region" description="Helical" evidence="1">
    <location>
        <begin position="74"/>
        <end position="90"/>
    </location>
</feature>
<evidence type="ECO:0000256" key="1">
    <source>
        <dbReference type="SAM" id="Phobius"/>
    </source>
</evidence>
<feature type="transmembrane region" description="Helical" evidence="1">
    <location>
        <begin position="7"/>
        <end position="26"/>
    </location>
</feature>
<protein>
    <submittedName>
        <fullName evidence="2">Uncharacterized protein</fullName>
    </submittedName>
</protein>
<feature type="transmembrane region" description="Helical" evidence="1">
    <location>
        <begin position="96"/>
        <end position="118"/>
    </location>
</feature>
<comment type="caution">
    <text evidence="2">The sequence shown here is derived from an EMBL/GenBank/DDBJ whole genome shotgun (WGS) entry which is preliminary data.</text>
</comment>
<organism evidence="2 3">
    <name type="scientific">Pseudomonas fluorescens</name>
    <dbReference type="NCBI Taxonomy" id="294"/>
    <lineage>
        <taxon>Bacteria</taxon>
        <taxon>Pseudomonadati</taxon>
        <taxon>Pseudomonadota</taxon>
        <taxon>Gammaproteobacteria</taxon>
        <taxon>Pseudomonadales</taxon>
        <taxon>Pseudomonadaceae</taxon>
        <taxon>Pseudomonas</taxon>
    </lineage>
</organism>
<feature type="transmembrane region" description="Helical" evidence="1">
    <location>
        <begin position="46"/>
        <end position="67"/>
    </location>
</feature>
<sequence length="127" mass="13663">MNISKTAALPAVGIAAAAVITLQMFLYDGEIILTQASSGRTLTQLIAQLVITIAVHLFVILMIPMLLIARRKFLTGYAVLALSLAAYIQITTDLSLIGAAVALIAFSVLVFCGVVKLLEWLRYLRAD</sequence>
<evidence type="ECO:0000313" key="3">
    <source>
        <dbReference type="Proteomes" id="UP000285757"/>
    </source>
</evidence>
<keyword evidence="1" id="KW-0472">Membrane</keyword>
<name>A0A423LN48_PSEFL</name>
<dbReference type="RefSeq" id="WP_123531966.1">
    <property type="nucleotide sequence ID" value="NZ_MOBU01000006.1"/>
</dbReference>
<dbReference type="AlphaFoldDB" id="A0A423LN48"/>
<gene>
    <name evidence="2" type="ORF">BK671_09645</name>
</gene>
<keyword evidence="1" id="KW-1133">Transmembrane helix</keyword>
<accession>A0A423LN48</accession>
<dbReference type="Proteomes" id="UP000285757">
    <property type="component" value="Unassembled WGS sequence"/>
</dbReference>
<evidence type="ECO:0000313" key="2">
    <source>
        <dbReference type="EMBL" id="RON69668.1"/>
    </source>
</evidence>
<proteinExistence type="predicted"/>
<dbReference type="EMBL" id="MOBU01000006">
    <property type="protein sequence ID" value="RON69668.1"/>
    <property type="molecule type" value="Genomic_DNA"/>
</dbReference>